<dbReference type="AlphaFoldDB" id="A0A0S4KF85"/>
<dbReference type="EMBL" id="CYKH01000991">
    <property type="protein sequence ID" value="CUI14301.1"/>
    <property type="molecule type" value="Genomic_DNA"/>
</dbReference>
<dbReference type="OrthoDB" id="265074at2759"/>
<sequence length="111" mass="12778">MSHATSDLEFFMCDMCRVYVHRDIYCNHRRECKGLDSKELKKGEVNALSEAIGKTCRATHLNGATAVPLQRVEKIGESKRRHKIADEYVREKDEILKQRMENAADLLALLE</sequence>
<evidence type="ECO:0000313" key="1">
    <source>
        <dbReference type="EMBL" id="CUI14301.1"/>
    </source>
</evidence>
<proteinExistence type="predicted"/>
<dbReference type="Proteomes" id="UP000051952">
    <property type="component" value="Unassembled WGS sequence"/>
</dbReference>
<protein>
    <submittedName>
        <fullName evidence="1">Uncharacterized protein</fullName>
    </submittedName>
</protein>
<organism evidence="1 2">
    <name type="scientific">Bodo saltans</name>
    <name type="common">Flagellated protozoan</name>
    <dbReference type="NCBI Taxonomy" id="75058"/>
    <lineage>
        <taxon>Eukaryota</taxon>
        <taxon>Discoba</taxon>
        <taxon>Euglenozoa</taxon>
        <taxon>Kinetoplastea</taxon>
        <taxon>Metakinetoplastina</taxon>
        <taxon>Eubodonida</taxon>
        <taxon>Bodonidae</taxon>
        <taxon>Bodo</taxon>
    </lineage>
</organism>
<name>A0A0S4KF85_BODSA</name>
<dbReference type="VEuPathDB" id="TriTrypDB:BSAL_84880"/>
<accession>A0A0S4KF85</accession>
<reference evidence="2" key="1">
    <citation type="submission" date="2015-09" db="EMBL/GenBank/DDBJ databases">
        <authorList>
            <consortium name="Pathogen Informatics"/>
        </authorList>
    </citation>
    <scope>NUCLEOTIDE SEQUENCE [LARGE SCALE GENOMIC DNA]</scope>
    <source>
        <strain evidence="2">Lake Konstanz</strain>
    </source>
</reference>
<keyword evidence="2" id="KW-1185">Reference proteome</keyword>
<dbReference type="OMA" id="RMENAAD"/>
<evidence type="ECO:0000313" key="2">
    <source>
        <dbReference type="Proteomes" id="UP000051952"/>
    </source>
</evidence>
<gene>
    <name evidence="1" type="ORF">BSAL_84880</name>
</gene>